<keyword evidence="4" id="KW-0406">Ion transport</keyword>
<dbReference type="GO" id="GO:0012505">
    <property type="term" value="C:endomembrane system"/>
    <property type="evidence" value="ECO:0007669"/>
    <property type="project" value="TreeGrafter"/>
</dbReference>
<reference evidence="5" key="1">
    <citation type="submission" date="2023-02" db="EMBL/GenBank/DDBJ databases">
        <title>Genome of toxic invasive species Heracleum sosnowskyi carries increased number of genes despite the absence of recent whole-genome duplications.</title>
        <authorList>
            <person name="Schelkunov M."/>
            <person name="Shtratnikova V."/>
            <person name="Makarenko M."/>
            <person name="Klepikova A."/>
            <person name="Omelchenko D."/>
            <person name="Novikova G."/>
            <person name="Obukhova E."/>
            <person name="Bogdanov V."/>
            <person name="Penin A."/>
            <person name="Logacheva M."/>
        </authorList>
    </citation>
    <scope>NUCLEOTIDE SEQUENCE</scope>
    <source>
        <strain evidence="5">Hsosn_3</strain>
        <tissue evidence="5">Leaf</tissue>
    </source>
</reference>
<evidence type="ECO:0000313" key="6">
    <source>
        <dbReference type="Proteomes" id="UP001237642"/>
    </source>
</evidence>
<dbReference type="GO" id="GO:0006813">
    <property type="term" value="P:potassium ion transport"/>
    <property type="evidence" value="ECO:0007669"/>
    <property type="project" value="UniProtKB-KW"/>
</dbReference>
<sequence>MVRYGVFFIAELENLTDLQPAGGVATPYYLKIMWLPNDKESVPGFIRLLEVSNPNVSSPFSVCAPRLTELIGCANPLFIDHETRDGDSYVSENYTSSNPIHNALKFSHESEGEYVEIHPFTLVSPKKSMYQDILLFLGGPDAREALAFADRMTSHPDVSLLVIRFLSHDGEGDDLIENKLDDGLVTWFWVKNEGNI</sequence>
<protein>
    <submittedName>
        <fullName evidence="5">Uncharacterized protein</fullName>
    </submittedName>
</protein>
<organism evidence="5 6">
    <name type="scientific">Heracleum sosnowskyi</name>
    <dbReference type="NCBI Taxonomy" id="360622"/>
    <lineage>
        <taxon>Eukaryota</taxon>
        <taxon>Viridiplantae</taxon>
        <taxon>Streptophyta</taxon>
        <taxon>Embryophyta</taxon>
        <taxon>Tracheophyta</taxon>
        <taxon>Spermatophyta</taxon>
        <taxon>Magnoliopsida</taxon>
        <taxon>eudicotyledons</taxon>
        <taxon>Gunneridae</taxon>
        <taxon>Pentapetalae</taxon>
        <taxon>asterids</taxon>
        <taxon>campanulids</taxon>
        <taxon>Apiales</taxon>
        <taxon>Apiaceae</taxon>
        <taxon>Apioideae</taxon>
        <taxon>apioid superclade</taxon>
        <taxon>Tordylieae</taxon>
        <taxon>Tordyliinae</taxon>
        <taxon>Heracleum</taxon>
    </lineage>
</organism>
<evidence type="ECO:0000256" key="3">
    <source>
        <dbReference type="ARBA" id="ARBA00022958"/>
    </source>
</evidence>
<dbReference type="GO" id="GO:0006885">
    <property type="term" value="P:regulation of pH"/>
    <property type="evidence" value="ECO:0007669"/>
    <property type="project" value="TreeGrafter"/>
</dbReference>
<evidence type="ECO:0000256" key="2">
    <source>
        <dbReference type="ARBA" id="ARBA00022538"/>
    </source>
</evidence>
<name>A0AAD8GU47_9APIA</name>
<dbReference type="AlphaFoldDB" id="A0AAD8GU47"/>
<dbReference type="GO" id="GO:0098662">
    <property type="term" value="P:inorganic cation transmembrane transport"/>
    <property type="evidence" value="ECO:0007669"/>
    <property type="project" value="TreeGrafter"/>
</dbReference>
<accession>A0AAD8GU47</accession>
<comment type="caution">
    <text evidence="5">The sequence shown here is derived from an EMBL/GenBank/DDBJ whole genome shotgun (WGS) entry which is preliminary data.</text>
</comment>
<proteinExistence type="predicted"/>
<evidence type="ECO:0000256" key="4">
    <source>
        <dbReference type="ARBA" id="ARBA00023065"/>
    </source>
</evidence>
<evidence type="ECO:0000313" key="5">
    <source>
        <dbReference type="EMBL" id="KAK1354519.1"/>
    </source>
</evidence>
<keyword evidence="6" id="KW-1185">Reference proteome</keyword>
<dbReference type="PANTHER" id="PTHR32468">
    <property type="entry name" value="CATION/H + ANTIPORTER"/>
    <property type="match status" value="1"/>
</dbReference>
<gene>
    <name evidence="5" type="ORF">POM88_047775</name>
</gene>
<dbReference type="InterPro" id="IPR050794">
    <property type="entry name" value="CPA2_transporter"/>
</dbReference>
<keyword evidence="3" id="KW-0630">Potassium</keyword>
<reference evidence="5" key="2">
    <citation type="submission" date="2023-05" db="EMBL/GenBank/DDBJ databases">
        <authorList>
            <person name="Schelkunov M.I."/>
        </authorList>
    </citation>
    <scope>NUCLEOTIDE SEQUENCE</scope>
    <source>
        <strain evidence="5">Hsosn_3</strain>
        <tissue evidence="5">Leaf</tissue>
    </source>
</reference>
<dbReference type="PANTHER" id="PTHR32468:SF109">
    <property type="entry name" value="CATION_H(+) ANTIPORTER 24-RELATED"/>
    <property type="match status" value="1"/>
</dbReference>
<dbReference type="EMBL" id="JAUIZM010000011">
    <property type="protein sequence ID" value="KAK1354519.1"/>
    <property type="molecule type" value="Genomic_DNA"/>
</dbReference>
<evidence type="ECO:0000256" key="1">
    <source>
        <dbReference type="ARBA" id="ARBA00022448"/>
    </source>
</evidence>
<keyword evidence="2" id="KW-0633">Potassium transport</keyword>
<keyword evidence="1" id="KW-0813">Transport</keyword>
<dbReference type="Proteomes" id="UP001237642">
    <property type="component" value="Unassembled WGS sequence"/>
</dbReference>